<dbReference type="PANTHER" id="PTHR13393:SF0">
    <property type="entry name" value="RNA N6-ADENOSINE-METHYLTRANSFERASE METTL16"/>
    <property type="match status" value="1"/>
</dbReference>
<sequence>MNSRKRKAPADEVALGGDTALNTGASSSSNSKYPLTLDNASPLAVDNYFQNLYASEPNFKQLARQDAAFASFIKEDGKLDFTDPAAMMQLTKTLLMADFGLRLEMPDDRLCPPVTNRHNYILWLKGLMDTTSYGPPGRKICGIDVGTGASCIYPLLGATQRPLHFVATDIDPKSLEYARRNVRLNGLEDRIQILERTVTSALIPLSDLEVESVDFVMMNPPFYSSEDEMLSSAKGKGHPPHSACTGAPVEMVCEGGEVAYIGRMMDESLVFRDRVQWYTAMVGKASSIEALVDRLRENRIDNFAVTEFIQGNKTRRWALGWSFGPMRPSDSVARGIKTAAWKNVLPPPLQVVLLSMPAGKEVSPLVTRITEVVDVLELISWDWDAETAKGVGRASENVWGRAWRRKQLREAKQGPALAGSTEKSDECQIGFAISVEVGKDETVASLRWVEGHNHSIFESLCGFLQGKLQGIKDSSN</sequence>
<dbReference type="PANTHER" id="PTHR13393">
    <property type="entry name" value="SAM-DEPENDENT METHYLTRANSFERASE"/>
    <property type="match status" value="1"/>
</dbReference>
<reference evidence="4" key="1">
    <citation type="submission" date="2023-06" db="EMBL/GenBank/DDBJ databases">
        <title>Genome-scale phylogeny and comparative genomics of the fungal order Sordariales.</title>
        <authorList>
            <consortium name="Lawrence Berkeley National Laboratory"/>
            <person name="Hensen N."/>
            <person name="Bonometti L."/>
            <person name="Westerberg I."/>
            <person name="Brannstrom I.O."/>
            <person name="Guillou S."/>
            <person name="Cros-Aarteil S."/>
            <person name="Calhoun S."/>
            <person name="Haridas S."/>
            <person name="Kuo A."/>
            <person name="Mondo S."/>
            <person name="Pangilinan J."/>
            <person name="Riley R."/>
            <person name="Labutti K."/>
            <person name="Andreopoulos B."/>
            <person name="Lipzen A."/>
            <person name="Chen C."/>
            <person name="Yanf M."/>
            <person name="Daum C."/>
            <person name="Ng V."/>
            <person name="Clum A."/>
            <person name="Steindorff A."/>
            <person name="Ohm R."/>
            <person name="Martin F."/>
            <person name="Silar P."/>
            <person name="Natvig D."/>
            <person name="Lalanne C."/>
            <person name="Gautier V."/>
            <person name="Ament-Velasquez S.L."/>
            <person name="Kruys A."/>
            <person name="Hutchinson M.I."/>
            <person name="Powell A.J."/>
            <person name="Barry K."/>
            <person name="Miller A.N."/>
            <person name="Grigoriev I.V."/>
            <person name="Debuchy R."/>
            <person name="Gladieux P."/>
            <person name="Thoren M.H."/>
            <person name="Johannesson H."/>
        </authorList>
    </citation>
    <scope>NUCLEOTIDE SEQUENCE</scope>
    <source>
        <strain evidence="4">SMH2532-1</strain>
    </source>
</reference>
<protein>
    <recommendedName>
        <fullName evidence="6">U6 small nuclear RNA (adenine-(43)-N(6))-methyltransferase</fullName>
    </recommendedName>
</protein>
<dbReference type="AlphaFoldDB" id="A0AA39XX92"/>
<dbReference type="Proteomes" id="UP001174936">
    <property type="component" value="Unassembled WGS sequence"/>
</dbReference>
<dbReference type="CDD" id="cd02440">
    <property type="entry name" value="AdoMet_MTases"/>
    <property type="match status" value="1"/>
</dbReference>
<keyword evidence="2" id="KW-0808">Transferase</keyword>
<name>A0AA39XX92_9PEZI</name>
<evidence type="ECO:0000313" key="4">
    <source>
        <dbReference type="EMBL" id="KAK0641968.1"/>
    </source>
</evidence>
<dbReference type="GO" id="GO:0070475">
    <property type="term" value="P:rRNA base methylation"/>
    <property type="evidence" value="ECO:0007669"/>
    <property type="project" value="TreeGrafter"/>
</dbReference>
<evidence type="ECO:0000256" key="2">
    <source>
        <dbReference type="ARBA" id="ARBA00022679"/>
    </source>
</evidence>
<keyword evidence="1" id="KW-0489">Methyltransferase</keyword>
<evidence type="ECO:0000313" key="5">
    <source>
        <dbReference type="Proteomes" id="UP001174936"/>
    </source>
</evidence>
<comment type="caution">
    <text evidence="4">The sequence shown here is derived from an EMBL/GenBank/DDBJ whole genome shotgun (WGS) entry which is preliminary data.</text>
</comment>
<dbReference type="InterPro" id="IPR029063">
    <property type="entry name" value="SAM-dependent_MTases_sf"/>
</dbReference>
<evidence type="ECO:0000256" key="3">
    <source>
        <dbReference type="SAM" id="MobiDB-lite"/>
    </source>
</evidence>
<dbReference type="Gene3D" id="3.40.50.150">
    <property type="entry name" value="Vaccinia Virus protein VP39"/>
    <property type="match status" value="1"/>
</dbReference>
<dbReference type="EMBL" id="JAULSV010000006">
    <property type="protein sequence ID" value="KAK0641968.1"/>
    <property type="molecule type" value="Genomic_DNA"/>
</dbReference>
<accession>A0AA39XX92</accession>
<dbReference type="SUPFAM" id="SSF53335">
    <property type="entry name" value="S-adenosyl-L-methionine-dependent methyltransferases"/>
    <property type="match status" value="1"/>
</dbReference>
<feature type="region of interest" description="Disordered" evidence="3">
    <location>
        <begin position="1"/>
        <end position="32"/>
    </location>
</feature>
<feature type="compositionally biased region" description="Polar residues" evidence="3">
    <location>
        <begin position="20"/>
        <end position="32"/>
    </location>
</feature>
<gene>
    <name evidence="4" type="ORF">B0T16DRAFT_420787</name>
</gene>
<dbReference type="Pfam" id="PF05971">
    <property type="entry name" value="Methyltransf_10"/>
    <property type="match status" value="1"/>
</dbReference>
<proteinExistence type="predicted"/>
<dbReference type="InterPro" id="IPR010286">
    <property type="entry name" value="METTL16/RlmF"/>
</dbReference>
<keyword evidence="5" id="KW-1185">Reference proteome</keyword>
<dbReference type="GO" id="GO:0005634">
    <property type="term" value="C:nucleus"/>
    <property type="evidence" value="ECO:0007669"/>
    <property type="project" value="TreeGrafter"/>
</dbReference>
<organism evidence="4 5">
    <name type="scientific">Cercophora newfieldiana</name>
    <dbReference type="NCBI Taxonomy" id="92897"/>
    <lineage>
        <taxon>Eukaryota</taxon>
        <taxon>Fungi</taxon>
        <taxon>Dikarya</taxon>
        <taxon>Ascomycota</taxon>
        <taxon>Pezizomycotina</taxon>
        <taxon>Sordariomycetes</taxon>
        <taxon>Sordariomycetidae</taxon>
        <taxon>Sordariales</taxon>
        <taxon>Lasiosphaeriaceae</taxon>
        <taxon>Cercophora</taxon>
    </lineage>
</organism>
<dbReference type="GO" id="GO:0008168">
    <property type="term" value="F:methyltransferase activity"/>
    <property type="evidence" value="ECO:0007669"/>
    <property type="project" value="UniProtKB-KW"/>
</dbReference>
<evidence type="ECO:0008006" key="6">
    <source>
        <dbReference type="Google" id="ProtNLM"/>
    </source>
</evidence>
<evidence type="ECO:0000256" key="1">
    <source>
        <dbReference type="ARBA" id="ARBA00022603"/>
    </source>
</evidence>